<keyword evidence="3" id="KW-1185">Reference proteome</keyword>
<sequence>MDIAIFILAGFLSALITFILNNHLKLGAVTASAGISVLAGLWFHFFPELLNPQLTRNLPFVIMGASFIGMASVKVIPRIRIIFIAGILFSGIYLATGSFFEGFGGSLGTTAAISLYAVHALKKN</sequence>
<feature type="transmembrane region" description="Helical" evidence="1">
    <location>
        <begin position="81"/>
        <end position="100"/>
    </location>
</feature>
<evidence type="ECO:0000256" key="1">
    <source>
        <dbReference type="SAM" id="Phobius"/>
    </source>
</evidence>
<name>A0A9X2A4C0_9FLAO</name>
<dbReference type="RefSeq" id="WP_240095602.1">
    <property type="nucleotide sequence ID" value="NZ_JAJSON010000007.1"/>
</dbReference>
<reference evidence="2" key="1">
    <citation type="submission" date="2021-12" db="EMBL/GenBank/DDBJ databases">
        <title>Description of Gramella crocea sp. nov., a new bacterium isolated from activated sludge.</title>
        <authorList>
            <person name="Zhang X."/>
        </authorList>
    </citation>
    <scope>NUCLEOTIDE SEQUENCE</scope>
    <source>
        <strain evidence="2">YB25</strain>
    </source>
</reference>
<keyword evidence="1" id="KW-1133">Transmembrane helix</keyword>
<dbReference type="EMBL" id="JAJSON010000007">
    <property type="protein sequence ID" value="MCG9970365.1"/>
    <property type="molecule type" value="Genomic_DNA"/>
</dbReference>
<keyword evidence="1" id="KW-0472">Membrane</keyword>
<protein>
    <submittedName>
        <fullName evidence="2">Uncharacterized protein</fullName>
    </submittedName>
</protein>
<evidence type="ECO:0000313" key="3">
    <source>
        <dbReference type="Proteomes" id="UP001139344"/>
    </source>
</evidence>
<gene>
    <name evidence="2" type="ORF">LU635_01855</name>
</gene>
<organism evidence="2 3">
    <name type="scientific">Christiangramia crocea</name>
    <dbReference type="NCBI Taxonomy" id="2904124"/>
    <lineage>
        <taxon>Bacteria</taxon>
        <taxon>Pseudomonadati</taxon>
        <taxon>Bacteroidota</taxon>
        <taxon>Flavobacteriia</taxon>
        <taxon>Flavobacteriales</taxon>
        <taxon>Flavobacteriaceae</taxon>
        <taxon>Christiangramia</taxon>
    </lineage>
</organism>
<comment type="caution">
    <text evidence="2">The sequence shown here is derived from an EMBL/GenBank/DDBJ whole genome shotgun (WGS) entry which is preliminary data.</text>
</comment>
<feature type="transmembrane region" description="Helical" evidence="1">
    <location>
        <begin position="57"/>
        <end position="76"/>
    </location>
</feature>
<evidence type="ECO:0000313" key="2">
    <source>
        <dbReference type="EMBL" id="MCG9970365.1"/>
    </source>
</evidence>
<dbReference type="Proteomes" id="UP001139344">
    <property type="component" value="Unassembled WGS sequence"/>
</dbReference>
<dbReference type="AlphaFoldDB" id="A0A9X2A4C0"/>
<proteinExistence type="predicted"/>
<accession>A0A9X2A4C0</accession>
<keyword evidence="1" id="KW-0812">Transmembrane</keyword>